<dbReference type="Gene3D" id="2.170.270.10">
    <property type="entry name" value="SET domain"/>
    <property type="match status" value="1"/>
</dbReference>
<dbReference type="AlphaFoldDB" id="A0A9W8DXG0"/>
<gene>
    <name evidence="3" type="ORF">IWQ60_002391</name>
</gene>
<dbReference type="EMBL" id="JANBPT010000089">
    <property type="protein sequence ID" value="KAJ1928079.1"/>
    <property type="molecule type" value="Genomic_DNA"/>
</dbReference>
<dbReference type="Pfam" id="PF00856">
    <property type="entry name" value="SET"/>
    <property type="match status" value="1"/>
</dbReference>
<organism evidence="3 4">
    <name type="scientific">Tieghemiomyces parasiticus</name>
    <dbReference type="NCBI Taxonomy" id="78921"/>
    <lineage>
        <taxon>Eukaryota</taxon>
        <taxon>Fungi</taxon>
        <taxon>Fungi incertae sedis</taxon>
        <taxon>Zoopagomycota</taxon>
        <taxon>Kickxellomycotina</taxon>
        <taxon>Dimargaritomycetes</taxon>
        <taxon>Dimargaritales</taxon>
        <taxon>Dimargaritaceae</taxon>
        <taxon>Tieghemiomyces</taxon>
    </lineage>
</organism>
<accession>A0A9W8DXG0</accession>
<dbReference type="OrthoDB" id="265717at2759"/>
<dbReference type="SUPFAM" id="SSF82199">
    <property type="entry name" value="SET domain"/>
    <property type="match status" value="1"/>
</dbReference>
<feature type="region of interest" description="Disordered" evidence="1">
    <location>
        <begin position="1"/>
        <end position="41"/>
    </location>
</feature>
<keyword evidence="4" id="KW-1185">Reference proteome</keyword>
<dbReference type="InterPro" id="IPR001214">
    <property type="entry name" value="SET_dom"/>
</dbReference>
<dbReference type="Gene3D" id="1.25.40.10">
    <property type="entry name" value="Tetratricopeptide repeat domain"/>
    <property type="match status" value="1"/>
</dbReference>
<sequence length="557" mass="61323">MLSESSRPKSALPKEPVAKAIPATPVDDSNPPPPRADLPKYNARLSDDAAVRYDYNTTVGSHAAARDDLAPGTEVYTEVTTVGVVRHSLTALACDACFRALPAAPKPAEGQKAVPAGVGCADCAAVRYCSEDCRDRVSARHKLECALAAPLDKIRQERNMDPDLLRLAVRILALQHLGEAADVTDVPTRREAFDEAWVTAVSTVAEDLVAVLPENLATSADTVIDLACRISVFAQGFSDPTHTAASGGVGLFPTMAQFFPHSCDPNCVLVGTAPGRLTIRTVRSVSAGEPLTVSFVDLYHPREQRRRDLLINKRFWCECPRCSALLSNSVDRYMDGILCRRCRRGVMIFEETKEVADINALMKDVTILDNEIQGKCAECETCHTRIPVTELVAALKSAIEDFAAAMQLVRQRRLPEARQALEAYLLRYERGRVLHTYNSYLLNSLIPLMNACLALNDLHGAVTHNKTVLERMTTSGALPPFSPDIADFHVHLADLYLRLVRNRSGKQSRSGTILIERYRQWSRESFTRALVIYTVALGADHPKTQRVRQRRDAVASV</sequence>
<dbReference type="CDD" id="cd20071">
    <property type="entry name" value="SET_SMYD"/>
    <property type="match status" value="1"/>
</dbReference>
<dbReference type="SUPFAM" id="SSF144232">
    <property type="entry name" value="HIT/MYND zinc finger-like"/>
    <property type="match status" value="1"/>
</dbReference>
<dbReference type="InterPro" id="IPR046341">
    <property type="entry name" value="SET_dom_sf"/>
</dbReference>
<dbReference type="Proteomes" id="UP001150569">
    <property type="component" value="Unassembled WGS sequence"/>
</dbReference>
<evidence type="ECO:0000256" key="1">
    <source>
        <dbReference type="SAM" id="MobiDB-lite"/>
    </source>
</evidence>
<evidence type="ECO:0000259" key="2">
    <source>
        <dbReference type="Pfam" id="PF00856"/>
    </source>
</evidence>
<dbReference type="Gene3D" id="6.10.140.2220">
    <property type="match status" value="1"/>
</dbReference>
<dbReference type="PANTHER" id="PTHR12197">
    <property type="entry name" value="HISTONE-LYSINE N-METHYLTRANSFERASE SMYD"/>
    <property type="match status" value="1"/>
</dbReference>
<name>A0A9W8DXG0_9FUNG</name>
<dbReference type="Gene3D" id="1.10.220.160">
    <property type="match status" value="1"/>
</dbReference>
<proteinExistence type="predicted"/>
<dbReference type="InterPro" id="IPR011990">
    <property type="entry name" value="TPR-like_helical_dom_sf"/>
</dbReference>
<feature type="domain" description="SET" evidence="2">
    <location>
        <begin position="249"/>
        <end position="294"/>
    </location>
</feature>
<evidence type="ECO:0000313" key="4">
    <source>
        <dbReference type="Proteomes" id="UP001150569"/>
    </source>
</evidence>
<protein>
    <recommendedName>
        <fullName evidence="2">SET domain-containing protein</fullName>
    </recommendedName>
</protein>
<evidence type="ECO:0000313" key="3">
    <source>
        <dbReference type="EMBL" id="KAJ1928079.1"/>
    </source>
</evidence>
<comment type="caution">
    <text evidence="3">The sequence shown here is derived from an EMBL/GenBank/DDBJ whole genome shotgun (WGS) entry which is preliminary data.</text>
</comment>
<reference evidence="3" key="1">
    <citation type="submission" date="2022-07" db="EMBL/GenBank/DDBJ databases">
        <title>Phylogenomic reconstructions and comparative analyses of Kickxellomycotina fungi.</title>
        <authorList>
            <person name="Reynolds N.K."/>
            <person name="Stajich J.E."/>
            <person name="Barry K."/>
            <person name="Grigoriev I.V."/>
            <person name="Crous P."/>
            <person name="Smith M.E."/>
        </authorList>
    </citation>
    <scope>NUCLEOTIDE SEQUENCE</scope>
    <source>
        <strain evidence="3">RSA 861</strain>
    </source>
</reference>
<dbReference type="InterPro" id="IPR050869">
    <property type="entry name" value="H3K4_H4K5_MeTrfase"/>
</dbReference>